<evidence type="ECO:0000313" key="2">
    <source>
        <dbReference type="EMBL" id="EFM25775.1"/>
    </source>
</evidence>
<organism evidence="2 3">
    <name type="scientific">Peptoniphilus duerdenii ATCC BAA-1640</name>
    <dbReference type="NCBI Taxonomy" id="862517"/>
    <lineage>
        <taxon>Bacteria</taxon>
        <taxon>Bacillati</taxon>
        <taxon>Bacillota</taxon>
        <taxon>Tissierellia</taxon>
        <taxon>Tissierellales</taxon>
        <taxon>Peptoniphilaceae</taxon>
        <taxon>Peptoniphilus</taxon>
    </lineage>
</organism>
<keyword evidence="3" id="KW-1185">Reference proteome</keyword>
<dbReference type="InterPro" id="IPR012854">
    <property type="entry name" value="Cu_amine_oxidase-like_N"/>
</dbReference>
<evidence type="ECO:0000259" key="1">
    <source>
        <dbReference type="Pfam" id="PF07833"/>
    </source>
</evidence>
<feature type="domain" description="Copper amine oxidase-like N-terminal" evidence="1">
    <location>
        <begin position="57"/>
        <end position="156"/>
    </location>
</feature>
<comment type="caution">
    <text evidence="2">The sequence shown here is derived from an EMBL/GenBank/DDBJ whole genome shotgun (WGS) entry which is preliminary data.</text>
</comment>
<dbReference type="Proteomes" id="UP000003280">
    <property type="component" value="Unassembled WGS sequence"/>
</dbReference>
<protein>
    <submittedName>
        <fullName evidence="2">Copper amine oxidase domain protein</fullName>
    </submittedName>
</protein>
<sequence>MILLLLMLPMTVFGAIDRKEIDSADAKFQKMKAESGNLKEFSKHLNLIIDNVDVTKVLKHKPMAIDGSTSVALRDFTERIGAKVTWYDHSRMIGIEYGKSHILVPIDKKAMWVNGKIVDMNIAAKIHGETSTTYIPLRNIAQALGYKVEFDNETFTAKLFSQKKTK</sequence>
<evidence type="ECO:0000313" key="3">
    <source>
        <dbReference type="Proteomes" id="UP000003280"/>
    </source>
</evidence>
<dbReference type="SUPFAM" id="SSF55383">
    <property type="entry name" value="Copper amine oxidase, domain N"/>
    <property type="match status" value="1"/>
</dbReference>
<reference evidence="2 3" key="1">
    <citation type="submission" date="2010-07" db="EMBL/GenBank/DDBJ databases">
        <authorList>
            <person name="Muzny D."/>
            <person name="Qin X."/>
            <person name="Deng J."/>
            <person name="Jiang H."/>
            <person name="Liu Y."/>
            <person name="Qu J."/>
            <person name="Song X.-Z."/>
            <person name="Zhang L."/>
            <person name="Thornton R."/>
            <person name="Coyle M."/>
            <person name="Francisco L."/>
            <person name="Jackson L."/>
            <person name="Javaid M."/>
            <person name="Korchina V."/>
            <person name="Kovar C."/>
            <person name="Mata R."/>
            <person name="Mathew T."/>
            <person name="Ngo R."/>
            <person name="Nguyen L."/>
            <person name="Nguyen N."/>
            <person name="Okwuonu G."/>
            <person name="Ongeri F."/>
            <person name="Pham C."/>
            <person name="Simmons D."/>
            <person name="Wilczek-Boney K."/>
            <person name="Hale W."/>
            <person name="Jakkamsetti A."/>
            <person name="Pham P."/>
            <person name="Ruth R."/>
            <person name="San Lucas F."/>
            <person name="Warren J."/>
            <person name="Zhang J."/>
            <person name="Zhao Z."/>
            <person name="Zhou C."/>
            <person name="Zhu D."/>
            <person name="Lee S."/>
            <person name="Bess C."/>
            <person name="Blankenburg K."/>
            <person name="Forbes L."/>
            <person name="Fu Q."/>
            <person name="Gubbala S."/>
            <person name="Hirani K."/>
            <person name="Jayaseelan J.C."/>
            <person name="Lara F."/>
            <person name="Munidasa M."/>
            <person name="Palculict T."/>
            <person name="Patil S."/>
            <person name="Pu L.-L."/>
            <person name="Saada N."/>
            <person name="Tang L."/>
            <person name="Weissenberger G."/>
            <person name="Zhu Y."/>
            <person name="Hemphill L."/>
            <person name="Shang Y."/>
            <person name="Youmans B."/>
            <person name="Ayvaz T."/>
            <person name="Ross M."/>
            <person name="Santibanez J."/>
            <person name="Aqrawi P."/>
            <person name="Gross S."/>
            <person name="Joshi V."/>
            <person name="Fowler G."/>
            <person name="Nazareth L."/>
            <person name="Reid J."/>
            <person name="Worley K."/>
            <person name="Petrosino J."/>
            <person name="Highlander S."/>
            <person name="Gibbs R."/>
        </authorList>
    </citation>
    <scope>NUCLEOTIDE SEQUENCE [LARGE SCALE GENOMIC DNA]</scope>
    <source>
        <strain evidence="2 3">ATCC BAA-1640</strain>
    </source>
</reference>
<proteinExistence type="predicted"/>
<dbReference type="HOGENOM" id="CLU_1601130_0_0_9"/>
<dbReference type="EMBL" id="AEEH01000025">
    <property type="protein sequence ID" value="EFM25775.1"/>
    <property type="molecule type" value="Genomic_DNA"/>
</dbReference>
<dbReference type="STRING" id="862517.HMPREF9225_0657"/>
<dbReference type="Gene3D" id="3.30.457.10">
    <property type="entry name" value="Copper amine oxidase-like, N-terminal domain"/>
    <property type="match status" value="1"/>
</dbReference>
<dbReference type="eggNOG" id="COG2182">
    <property type="taxonomic scope" value="Bacteria"/>
</dbReference>
<dbReference type="AlphaFoldDB" id="E0NKG8"/>
<accession>E0NKG8</accession>
<gene>
    <name evidence="2" type="ORF">HMPREF9225_0657</name>
</gene>
<dbReference type="InterPro" id="IPR036582">
    <property type="entry name" value="Mao_N_sf"/>
</dbReference>
<name>E0NKG8_9FIRM</name>
<dbReference type="Pfam" id="PF07833">
    <property type="entry name" value="Cu_amine_oxidN1"/>
    <property type="match status" value="1"/>
</dbReference>